<evidence type="ECO:0000313" key="2">
    <source>
        <dbReference type="EMBL" id="MQM03096.1"/>
    </source>
</evidence>
<feature type="compositionally biased region" description="Basic residues" evidence="1">
    <location>
        <begin position="52"/>
        <end position="63"/>
    </location>
</feature>
<proteinExistence type="predicted"/>
<dbReference type="PANTHER" id="PTHR33401">
    <property type="entry name" value="LIGHT-HARVESTING COMPLEX-LIKE PROTEIN OHP2, CHLOROPLASTIC"/>
    <property type="match status" value="1"/>
</dbReference>
<protein>
    <submittedName>
        <fullName evidence="2">Uncharacterized protein</fullName>
    </submittedName>
</protein>
<organism evidence="2 3">
    <name type="scientific">Colocasia esculenta</name>
    <name type="common">Wild taro</name>
    <name type="synonym">Arum esculentum</name>
    <dbReference type="NCBI Taxonomy" id="4460"/>
    <lineage>
        <taxon>Eukaryota</taxon>
        <taxon>Viridiplantae</taxon>
        <taxon>Streptophyta</taxon>
        <taxon>Embryophyta</taxon>
        <taxon>Tracheophyta</taxon>
        <taxon>Spermatophyta</taxon>
        <taxon>Magnoliopsida</taxon>
        <taxon>Liliopsida</taxon>
        <taxon>Araceae</taxon>
        <taxon>Aroideae</taxon>
        <taxon>Colocasieae</taxon>
        <taxon>Colocasia</taxon>
    </lineage>
</organism>
<keyword evidence="3" id="KW-1185">Reference proteome</keyword>
<reference evidence="2" key="1">
    <citation type="submission" date="2017-07" db="EMBL/GenBank/DDBJ databases">
        <title>Taro Niue Genome Assembly and Annotation.</title>
        <authorList>
            <person name="Atibalentja N."/>
            <person name="Keating K."/>
            <person name="Fields C.J."/>
        </authorList>
    </citation>
    <scope>NUCLEOTIDE SEQUENCE</scope>
    <source>
        <strain evidence="2">Niue_2</strain>
        <tissue evidence="2">Leaf</tissue>
    </source>
</reference>
<evidence type="ECO:0000256" key="1">
    <source>
        <dbReference type="SAM" id="MobiDB-lite"/>
    </source>
</evidence>
<sequence length="102" mass="11381">MDVEYRESDGMCRKAENELAVNGVDGGKEEKAEEDGERESKSLLGANGRTAAPKRQRSARRKVQWNDRDGNKLVEVLEFQPSDSSDSDEEDDDADPCICTIM</sequence>
<comment type="caution">
    <text evidence="2">The sequence shown here is derived from an EMBL/GenBank/DDBJ whole genome shotgun (WGS) entry which is preliminary data.</text>
</comment>
<gene>
    <name evidence="2" type="ORF">Taro_035878</name>
</gene>
<feature type="region of interest" description="Disordered" evidence="1">
    <location>
        <begin position="23"/>
        <end position="102"/>
    </location>
</feature>
<accession>A0A843W535</accession>
<evidence type="ECO:0000313" key="3">
    <source>
        <dbReference type="Proteomes" id="UP000652761"/>
    </source>
</evidence>
<feature type="compositionally biased region" description="Acidic residues" evidence="1">
    <location>
        <begin position="85"/>
        <end position="95"/>
    </location>
</feature>
<dbReference type="PANTHER" id="PTHR33401:SF2">
    <property type="entry name" value="OS03G0138400 PROTEIN"/>
    <property type="match status" value="1"/>
</dbReference>
<dbReference type="AlphaFoldDB" id="A0A843W535"/>
<dbReference type="Proteomes" id="UP000652761">
    <property type="component" value="Unassembled WGS sequence"/>
</dbReference>
<dbReference type="OrthoDB" id="786843at2759"/>
<name>A0A843W535_COLES</name>
<dbReference type="EMBL" id="NMUH01002976">
    <property type="protein sequence ID" value="MQM03096.1"/>
    <property type="molecule type" value="Genomic_DNA"/>
</dbReference>